<evidence type="ECO:0000313" key="2">
    <source>
        <dbReference type="Proteomes" id="UP000030185"/>
    </source>
</evidence>
<evidence type="ECO:0000313" key="1">
    <source>
        <dbReference type="EMBL" id="GAL83450.1"/>
    </source>
</evidence>
<comment type="caution">
    <text evidence="1">The sequence shown here is derived from an EMBL/GenBank/DDBJ whole genome shotgun (WGS) entry which is preliminary data.</text>
</comment>
<protein>
    <submittedName>
        <fullName evidence="1">Uncharacterized protein</fullName>
    </submittedName>
</protein>
<dbReference type="RefSeq" id="WP_156140279.1">
    <property type="nucleotide sequence ID" value="NZ_BBLT01000001.1"/>
</dbReference>
<organism evidence="1 2">
    <name type="scientific">Sporocytophaga myxococcoides</name>
    <dbReference type="NCBI Taxonomy" id="153721"/>
    <lineage>
        <taxon>Bacteria</taxon>
        <taxon>Pseudomonadati</taxon>
        <taxon>Bacteroidota</taxon>
        <taxon>Cytophagia</taxon>
        <taxon>Cytophagales</taxon>
        <taxon>Cytophagaceae</taxon>
        <taxon>Sporocytophaga</taxon>
    </lineage>
</organism>
<accession>A0A098L989</accession>
<sequence>MELIFLIQKIASILLLLLFAVMKDPCDEASESVYDLMDELDIDLESDIDKEIN</sequence>
<dbReference type="AlphaFoldDB" id="A0A098L989"/>
<keyword evidence="2" id="KW-1185">Reference proteome</keyword>
<dbReference type="EMBL" id="BBLT01000001">
    <property type="protein sequence ID" value="GAL83450.1"/>
    <property type="molecule type" value="Genomic_DNA"/>
</dbReference>
<dbReference type="Proteomes" id="UP000030185">
    <property type="component" value="Unassembled WGS sequence"/>
</dbReference>
<gene>
    <name evidence="1" type="ORF">MYP_677</name>
</gene>
<reference evidence="1 2" key="1">
    <citation type="submission" date="2014-09" db="EMBL/GenBank/DDBJ databases">
        <title>Sporocytophaga myxococcoides PG-01 genome sequencing.</title>
        <authorList>
            <person name="Liu L."/>
            <person name="Gao P.J."/>
            <person name="Chen G.J."/>
            <person name="Wang L.S."/>
        </authorList>
    </citation>
    <scope>NUCLEOTIDE SEQUENCE [LARGE SCALE GENOMIC DNA]</scope>
    <source>
        <strain evidence="1 2">PG-01</strain>
    </source>
</reference>
<dbReference type="STRING" id="153721.MYP_677"/>
<name>A0A098L989_9BACT</name>
<proteinExistence type="predicted"/>